<keyword evidence="2" id="KW-1185">Reference proteome</keyword>
<evidence type="ECO:0000313" key="2">
    <source>
        <dbReference type="Proteomes" id="UP001165960"/>
    </source>
</evidence>
<comment type="caution">
    <text evidence="1">The sequence shown here is derived from an EMBL/GenBank/DDBJ whole genome shotgun (WGS) entry which is preliminary data.</text>
</comment>
<accession>A0ACC2SGA3</accession>
<dbReference type="EMBL" id="QTSX02005077">
    <property type="protein sequence ID" value="KAJ9061325.1"/>
    <property type="molecule type" value="Genomic_DNA"/>
</dbReference>
<proteinExistence type="predicted"/>
<dbReference type="Proteomes" id="UP001165960">
    <property type="component" value="Unassembled WGS sequence"/>
</dbReference>
<organism evidence="1 2">
    <name type="scientific">Entomophthora muscae</name>
    <dbReference type="NCBI Taxonomy" id="34485"/>
    <lineage>
        <taxon>Eukaryota</taxon>
        <taxon>Fungi</taxon>
        <taxon>Fungi incertae sedis</taxon>
        <taxon>Zoopagomycota</taxon>
        <taxon>Entomophthoromycotina</taxon>
        <taxon>Entomophthoromycetes</taxon>
        <taxon>Entomophthorales</taxon>
        <taxon>Entomophthoraceae</taxon>
        <taxon>Entomophthora</taxon>
    </lineage>
</organism>
<gene>
    <name evidence="1" type="primary">SRP14_1</name>
    <name evidence="1" type="ORF">DSO57_1021785</name>
</gene>
<sequence length="109" mass="12304">MGLFSNAEFYSQLSALFEKVKTKGSLTYTLKRVRVDENLVPINPKSKTPVSSPTSVCLIRVSLDKKTISTLVDSKNTDKFFTKYNGLLRSSMSNLKKKDRTKRKLVLPS</sequence>
<reference evidence="1" key="1">
    <citation type="submission" date="2022-04" db="EMBL/GenBank/DDBJ databases">
        <title>Genome of the entomopathogenic fungus Entomophthora muscae.</title>
        <authorList>
            <person name="Elya C."/>
            <person name="Lovett B.R."/>
            <person name="Lee E."/>
            <person name="Macias A.M."/>
            <person name="Hajek A.E."/>
            <person name="De Bivort B.L."/>
            <person name="Kasson M.T."/>
            <person name="De Fine Licht H.H."/>
            <person name="Stajich J.E."/>
        </authorList>
    </citation>
    <scope>NUCLEOTIDE SEQUENCE</scope>
    <source>
        <strain evidence="1">Berkeley</strain>
    </source>
</reference>
<protein>
    <submittedName>
        <fullName evidence="1">RNA-binding signal recognition particle subunit srp14</fullName>
    </submittedName>
</protein>
<name>A0ACC2SGA3_9FUNG</name>
<evidence type="ECO:0000313" key="1">
    <source>
        <dbReference type="EMBL" id="KAJ9061325.1"/>
    </source>
</evidence>